<sequence>MDFYKSLMGTTYNNMMGVDIVSMRIGKQLNKEQITTLISKVCEKEVEIALRSIGDLTAPGIDGYGSKLFKHSWNMVKDDVINTVRNFFDEDKGWQNSGYPYPQK</sequence>
<dbReference type="AlphaFoldDB" id="A0AAV1AWV6"/>
<proteinExistence type="predicted"/>
<dbReference type="EMBL" id="OX451740">
    <property type="protein sequence ID" value="CAI8614647.1"/>
    <property type="molecule type" value="Genomic_DNA"/>
</dbReference>
<protein>
    <submittedName>
        <fullName evidence="1">Uncharacterized protein</fullName>
    </submittedName>
</protein>
<dbReference type="Proteomes" id="UP001157006">
    <property type="component" value="Chromosome 5"/>
</dbReference>
<gene>
    <name evidence="1" type="ORF">VFH_V140120</name>
</gene>
<accession>A0AAV1AWV6</accession>
<keyword evidence="2" id="KW-1185">Reference proteome</keyword>
<reference evidence="1 2" key="1">
    <citation type="submission" date="2023-01" db="EMBL/GenBank/DDBJ databases">
        <authorList>
            <person name="Kreplak J."/>
        </authorList>
    </citation>
    <scope>NUCLEOTIDE SEQUENCE [LARGE SCALE GENOMIC DNA]</scope>
</reference>
<evidence type="ECO:0000313" key="1">
    <source>
        <dbReference type="EMBL" id="CAI8614647.1"/>
    </source>
</evidence>
<organism evidence="1 2">
    <name type="scientific">Vicia faba</name>
    <name type="common">Broad bean</name>
    <name type="synonym">Faba vulgaris</name>
    <dbReference type="NCBI Taxonomy" id="3906"/>
    <lineage>
        <taxon>Eukaryota</taxon>
        <taxon>Viridiplantae</taxon>
        <taxon>Streptophyta</taxon>
        <taxon>Embryophyta</taxon>
        <taxon>Tracheophyta</taxon>
        <taxon>Spermatophyta</taxon>
        <taxon>Magnoliopsida</taxon>
        <taxon>eudicotyledons</taxon>
        <taxon>Gunneridae</taxon>
        <taxon>Pentapetalae</taxon>
        <taxon>rosids</taxon>
        <taxon>fabids</taxon>
        <taxon>Fabales</taxon>
        <taxon>Fabaceae</taxon>
        <taxon>Papilionoideae</taxon>
        <taxon>50 kb inversion clade</taxon>
        <taxon>NPAAA clade</taxon>
        <taxon>Hologalegina</taxon>
        <taxon>IRL clade</taxon>
        <taxon>Fabeae</taxon>
        <taxon>Vicia</taxon>
    </lineage>
</organism>
<name>A0AAV1AWV6_VICFA</name>
<evidence type="ECO:0000313" key="2">
    <source>
        <dbReference type="Proteomes" id="UP001157006"/>
    </source>
</evidence>